<reference evidence="2" key="1">
    <citation type="submission" date="2023-03" db="EMBL/GenBank/DDBJ databases">
        <title>Massive genome expansion in bonnet fungi (Mycena s.s.) driven by repeated elements and novel gene families across ecological guilds.</title>
        <authorList>
            <consortium name="Lawrence Berkeley National Laboratory"/>
            <person name="Harder C.B."/>
            <person name="Miyauchi S."/>
            <person name="Viragh M."/>
            <person name="Kuo A."/>
            <person name="Thoen E."/>
            <person name="Andreopoulos B."/>
            <person name="Lu D."/>
            <person name="Skrede I."/>
            <person name="Drula E."/>
            <person name="Henrissat B."/>
            <person name="Morin E."/>
            <person name="Kohler A."/>
            <person name="Barry K."/>
            <person name="LaButti K."/>
            <person name="Morin E."/>
            <person name="Salamov A."/>
            <person name="Lipzen A."/>
            <person name="Mereny Z."/>
            <person name="Hegedus B."/>
            <person name="Baldrian P."/>
            <person name="Stursova M."/>
            <person name="Weitz H."/>
            <person name="Taylor A."/>
            <person name="Grigoriev I.V."/>
            <person name="Nagy L.G."/>
            <person name="Martin F."/>
            <person name="Kauserud H."/>
        </authorList>
    </citation>
    <scope>NUCLEOTIDE SEQUENCE</scope>
    <source>
        <strain evidence="2">CBHHK182m</strain>
    </source>
</reference>
<protein>
    <recommendedName>
        <fullName evidence="4">F-box domain-containing protein</fullName>
    </recommendedName>
</protein>
<dbReference type="SUPFAM" id="SSF52047">
    <property type="entry name" value="RNI-like"/>
    <property type="match status" value="1"/>
</dbReference>
<dbReference type="Gene3D" id="1.20.1280.50">
    <property type="match status" value="1"/>
</dbReference>
<sequence>MSIRAALAEQTAKTKGLANADIRRLIADSELRVASLESNITELKSAAAPMEDDGPDDSTLKFVEGEAPLASSSLLEQRDRERITAAVLRHLIAPIRSLPVELLAEIFSLTIRDNDDPLLSTRSRFVHFQDAYRVSHICSEWRQITLSSPQLWTGPINVTVQDPVAQDAGWTVTATGLGADGLMIRAWLAHSDPLPVPIVLTGLDDLPEPILAGLRNGEALHLPLVLEELLRVAPRWGILHLYGFLPSMFYQCLVDCTLDSLEEANLLMLDADGCITAPASLLGNSPRLRKLNLHIPLLDPPGTSVTLPSLRVLELTVHSERNTRLSPFEFLSAPALETCSISFVFKSISWTQAAFTAFLLRSPNLTDLHLLSCPLTSSDLIAALSHAPSLTHLELDNCHHLDNTFLLALHYKVGTPPLAPLLHVLRLLHIPESLTESLIIVGMLASRWSAGPATARWSRVTLSPPSRREFTEDFRDAIRELEHQGIPVEIRT</sequence>
<evidence type="ECO:0000313" key="2">
    <source>
        <dbReference type="EMBL" id="KAJ7692777.1"/>
    </source>
</evidence>
<dbReference type="Gene3D" id="3.80.10.10">
    <property type="entry name" value="Ribonuclease Inhibitor"/>
    <property type="match status" value="1"/>
</dbReference>
<gene>
    <name evidence="2" type="ORF">B0H16DRAFT_919407</name>
</gene>
<comment type="caution">
    <text evidence="2">The sequence shown here is derived from an EMBL/GenBank/DDBJ whole genome shotgun (WGS) entry which is preliminary data.</text>
</comment>
<dbReference type="InterPro" id="IPR032675">
    <property type="entry name" value="LRR_dom_sf"/>
</dbReference>
<dbReference type="SUPFAM" id="SSF81383">
    <property type="entry name" value="F-box domain"/>
    <property type="match status" value="1"/>
</dbReference>
<accession>A0AAD7DM51</accession>
<keyword evidence="1" id="KW-0175">Coiled coil</keyword>
<evidence type="ECO:0008006" key="4">
    <source>
        <dbReference type="Google" id="ProtNLM"/>
    </source>
</evidence>
<dbReference type="Proteomes" id="UP001215598">
    <property type="component" value="Unassembled WGS sequence"/>
</dbReference>
<dbReference type="EMBL" id="JARKIB010000752">
    <property type="protein sequence ID" value="KAJ7692777.1"/>
    <property type="molecule type" value="Genomic_DNA"/>
</dbReference>
<feature type="coiled-coil region" evidence="1">
    <location>
        <begin position="19"/>
        <end position="46"/>
    </location>
</feature>
<evidence type="ECO:0000256" key="1">
    <source>
        <dbReference type="SAM" id="Coils"/>
    </source>
</evidence>
<dbReference type="AlphaFoldDB" id="A0AAD7DM51"/>
<dbReference type="InterPro" id="IPR036047">
    <property type="entry name" value="F-box-like_dom_sf"/>
</dbReference>
<keyword evidence="3" id="KW-1185">Reference proteome</keyword>
<name>A0AAD7DM51_9AGAR</name>
<proteinExistence type="predicted"/>
<organism evidence="2 3">
    <name type="scientific">Mycena metata</name>
    <dbReference type="NCBI Taxonomy" id="1033252"/>
    <lineage>
        <taxon>Eukaryota</taxon>
        <taxon>Fungi</taxon>
        <taxon>Dikarya</taxon>
        <taxon>Basidiomycota</taxon>
        <taxon>Agaricomycotina</taxon>
        <taxon>Agaricomycetes</taxon>
        <taxon>Agaricomycetidae</taxon>
        <taxon>Agaricales</taxon>
        <taxon>Marasmiineae</taxon>
        <taxon>Mycenaceae</taxon>
        <taxon>Mycena</taxon>
    </lineage>
</organism>
<evidence type="ECO:0000313" key="3">
    <source>
        <dbReference type="Proteomes" id="UP001215598"/>
    </source>
</evidence>